<evidence type="ECO:0000256" key="1">
    <source>
        <dbReference type="ARBA" id="ARBA00022491"/>
    </source>
</evidence>
<feature type="domain" description="HTH deoR-type" evidence="4">
    <location>
        <begin position="1"/>
        <end position="50"/>
    </location>
</feature>
<keyword evidence="2" id="KW-0805">Transcription regulation</keyword>
<evidence type="ECO:0000256" key="2">
    <source>
        <dbReference type="ARBA" id="ARBA00023015"/>
    </source>
</evidence>
<dbReference type="Gene3D" id="3.40.50.1360">
    <property type="match status" value="1"/>
</dbReference>
<dbReference type="InterPro" id="IPR014036">
    <property type="entry name" value="DeoR-like_C"/>
</dbReference>
<accession>A0A381ZUH5</accession>
<evidence type="ECO:0000256" key="3">
    <source>
        <dbReference type="ARBA" id="ARBA00023163"/>
    </source>
</evidence>
<dbReference type="InterPro" id="IPR001034">
    <property type="entry name" value="DeoR_HTH"/>
</dbReference>
<keyword evidence="1" id="KW-0678">Repressor</keyword>
<dbReference type="GO" id="GO:0003700">
    <property type="term" value="F:DNA-binding transcription factor activity"/>
    <property type="evidence" value="ECO:0007669"/>
    <property type="project" value="InterPro"/>
</dbReference>
<dbReference type="SUPFAM" id="SSF46785">
    <property type="entry name" value="Winged helix' DNA-binding domain"/>
    <property type="match status" value="1"/>
</dbReference>
<evidence type="ECO:0000259" key="4">
    <source>
        <dbReference type="PROSITE" id="PS51000"/>
    </source>
</evidence>
<gene>
    <name evidence="5" type="ORF">METZ01_LOCUS145809</name>
</gene>
<name>A0A381ZUH5_9ZZZZ</name>
<dbReference type="InterPro" id="IPR037171">
    <property type="entry name" value="NagB/RpiA_transferase-like"/>
</dbReference>
<dbReference type="AlphaFoldDB" id="A0A381ZUH5"/>
<dbReference type="PANTHER" id="PTHR30363">
    <property type="entry name" value="HTH-TYPE TRANSCRIPTIONAL REGULATOR SRLR-RELATED"/>
    <property type="match status" value="1"/>
</dbReference>
<reference evidence="5" key="1">
    <citation type="submission" date="2018-05" db="EMBL/GenBank/DDBJ databases">
        <authorList>
            <person name="Lanie J.A."/>
            <person name="Ng W.-L."/>
            <person name="Kazmierczak K.M."/>
            <person name="Andrzejewski T.M."/>
            <person name="Davidsen T.M."/>
            <person name="Wayne K.J."/>
            <person name="Tettelin H."/>
            <person name="Glass J.I."/>
            <person name="Rusch D."/>
            <person name="Podicherti R."/>
            <person name="Tsui H.-C.T."/>
            <person name="Winkler M.E."/>
        </authorList>
    </citation>
    <scope>NUCLEOTIDE SEQUENCE</scope>
</reference>
<sequence>MIEQHLQKVEFASLEELSERVDVSVSTVRRDLTLLEAKGALRRTHGGARLMAPKSDEFIFTARDTHQLGEKEAIGQAAAALIQPNQGVIIDSGTTAYHVAKHLGGKASHVITNSLPVANHFGSDNSVEVLVTGGVIYPRLGVLVGPLAVESLSGMHADVAVMSAGGITLDGITNSHALLIDIQRAMLKSAQRIIFCLDHTKFNRRSVSPLCELDVVDTIVTDAQAPADLVNQLKQTGIEVVAAD</sequence>
<dbReference type="Pfam" id="PF00455">
    <property type="entry name" value="DeoRC"/>
    <property type="match status" value="1"/>
</dbReference>
<protein>
    <recommendedName>
        <fullName evidence="4">HTH deoR-type domain-containing protein</fullName>
    </recommendedName>
</protein>
<dbReference type="SMART" id="SM00420">
    <property type="entry name" value="HTH_DEOR"/>
    <property type="match status" value="1"/>
</dbReference>
<dbReference type="InterPro" id="IPR050313">
    <property type="entry name" value="Carb_Metab_HTH_regulators"/>
</dbReference>
<proteinExistence type="predicted"/>
<dbReference type="EMBL" id="UINC01022734">
    <property type="protein sequence ID" value="SVA92955.1"/>
    <property type="molecule type" value="Genomic_DNA"/>
</dbReference>
<dbReference type="PRINTS" id="PR00037">
    <property type="entry name" value="HTHLACR"/>
</dbReference>
<organism evidence="5">
    <name type="scientific">marine metagenome</name>
    <dbReference type="NCBI Taxonomy" id="408172"/>
    <lineage>
        <taxon>unclassified sequences</taxon>
        <taxon>metagenomes</taxon>
        <taxon>ecological metagenomes</taxon>
    </lineage>
</organism>
<keyword evidence="3" id="KW-0804">Transcription</keyword>
<dbReference type="Pfam" id="PF08220">
    <property type="entry name" value="HTH_DeoR"/>
    <property type="match status" value="1"/>
</dbReference>
<evidence type="ECO:0000313" key="5">
    <source>
        <dbReference type="EMBL" id="SVA92955.1"/>
    </source>
</evidence>
<dbReference type="PANTHER" id="PTHR30363:SF4">
    <property type="entry name" value="GLYCEROL-3-PHOSPHATE REGULON REPRESSOR"/>
    <property type="match status" value="1"/>
</dbReference>
<dbReference type="SMART" id="SM01134">
    <property type="entry name" value="DeoRC"/>
    <property type="match status" value="1"/>
</dbReference>
<dbReference type="InterPro" id="IPR036390">
    <property type="entry name" value="WH_DNA-bd_sf"/>
</dbReference>
<dbReference type="PROSITE" id="PS51000">
    <property type="entry name" value="HTH_DEOR_2"/>
    <property type="match status" value="1"/>
</dbReference>
<dbReference type="SUPFAM" id="SSF100950">
    <property type="entry name" value="NagB/RpiA/CoA transferase-like"/>
    <property type="match status" value="1"/>
</dbReference>